<protein>
    <submittedName>
        <fullName evidence="1">Uncharacterized protein</fullName>
    </submittedName>
</protein>
<dbReference type="EMBL" id="CM056787">
    <property type="protein sequence ID" value="KAJ8733234.1"/>
    <property type="molecule type" value="Genomic_DNA"/>
</dbReference>
<accession>A0ACC2R4T3</accession>
<comment type="caution">
    <text evidence="1">The sequence shown here is derived from an EMBL/GenBank/DDBJ whole genome shotgun (WGS) entry which is preliminary data.</text>
</comment>
<gene>
    <name evidence="1" type="ORF">PYW08_001532</name>
</gene>
<name>A0ACC2R4T3_9NEOP</name>
<dbReference type="Proteomes" id="UP001231649">
    <property type="component" value="Chromosome 11"/>
</dbReference>
<reference evidence="1" key="1">
    <citation type="submission" date="2023-03" db="EMBL/GenBank/DDBJ databases">
        <title>Chromosome-level genomes of two armyworms, Mythimna separata and Mythimna loreyi, provide insights into the biosynthesis and reception of sex pheromones.</title>
        <authorList>
            <person name="Zhao H."/>
        </authorList>
    </citation>
    <scope>NUCLEOTIDE SEQUENCE</scope>
    <source>
        <strain evidence="1">BeijingLab</strain>
    </source>
</reference>
<evidence type="ECO:0000313" key="1">
    <source>
        <dbReference type="EMBL" id="KAJ8733234.1"/>
    </source>
</evidence>
<sequence>MKKYIVLFMVLFTSARCFNEEDNHVKVISLSCEQVRAFVDGHNARRYRIARGEVAGQPAASDMNMMVWDEELSAKASRWVKKNLHKHNPDKSVRSKRFTVGENMYRYSTTNPKYVLQPDSALESWFNEHVNYTFGPIQMSDFQKDYQIGHYTQMVWSKSVYIGCAISQTFKNGWNKFFVVCNYGPAGNFLGQKPYSESSGRSNKLICDAELNDKCDSPYGSKCDKNS</sequence>
<proteinExistence type="predicted"/>
<evidence type="ECO:0000313" key="2">
    <source>
        <dbReference type="Proteomes" id="UP001231649"/>
    </source>
</evidence>
<organism evidence="1 2">
    <name type="scientific">Mythimna loreyi</name>
    <dbReference type="NCBI Taxonomy" id="667449"/>
    <lineage>
        <taxon>Eukaryota</taxon>
        <taxon>Metazoa</taxon>
        <taxon>Ecdysozoa</taxon>
        <taxon>Arthropoda</taxon>
        <taxon>Hexapoda</taxon>
        <taxon>Insecta</taxon>
        <taxon>Pterygota</taxon>
        <taxon>Neoptera</taxon>
        <taxon>Endopterygota</taxon>
        <taxon>Lepidoptera</taxon>
        <taxon>Glossata</taxon>
        <taxon>Ditrysia</taxon>
        <taxon>Noctuoidea</taxon>
        <taxon>Noctuidae</taxon>
        <taxon>Noctuinae</taxon>
        <taxon>Hadenini</taxon>
        <taxon>Mythimna</taxon>
    </lineage>
</organism>
<keyword evidence="2" id="KW-1185">Reference proteome</keyword>